<sequence>MASFLQACQPKSTNKNVAEGQQDSLETVNNKTSANPLITFWDNYNFQDLDAINDPEKGEQLFVDFIYRFPQYDLQTVKDAIHQMLDKAQTNQEVFAFFVAQYEKYLYDPNSPMRNDLYYEPVLVYLVNSERLSSEERVKKETLLALVRKNQVGTSAADFDFVSINGQAGRLSDLSAPLTVLFFYEPGCSHCEQAIAVLGPDRRINTMIEDGSLIVLAAYPFGGRAIWKEYQRHLPSNWLNVFDEQEQVLKGQRYDLKATPTIFLLDREKRVLLKDVDVQQLLGYLQANVR</sequence>
<dbReference type="Proteomes" id="UP001221558">
    <property type="component" value="Chromosome"/>
</dbReference>
<dbReference type="InterPro" id="IPR033395">
    <property type="entry name" value="DUF5106"/>
</dbReference>
<dbReference type="InterPro" id="IPR013766">
    <property type="entry name" value="Thioredoxin_domain"/>
</dbReference>
<keyword evidence="3" id="KW-1185">Reference proteome</keyword>
<dbReference type="Pfam" id="PF17127">
    <property type="entry name" value="DUF5106"/>
    <property type="match status" value="1"/>
</dbReference>
<evidence type="ECO:0000313" key="2">
    <source>
        <dbReference type="EMBL" id="WDF68366.1"/>
    </source>
</evidence>
<proteinExistence type="predicted"/>
<dbReference type="InterPro" id="IPR036249">
    <property type="entry name" value="Thioredoxin-like_sf"/>
</dbReference>
<dbReference type="SUPFAM" id="SSF52833">
    <property type="entry name" value="Thioredoxin-like"/>
    <property type="match status" value="1"/>
</dbReference>
<dbReference type="Gene3D" id="3.40.30.10">
    <property type="entry name" value="Glutaredoxin"/>
    <property type="match status" value="1"/>
</dbReference>
<reference evidence="2 3" key="1">
    <citation type="submission" date="2023-02" db="EMBL/GenBank/DDBJ databases">
        <title>Genome sequence of Sphingobacterium sp. KACC 22765.</title>
        <authorList>
            <person name="Kim S."/>
            <person name="Heo J."/>
            <person name="Kwon S.-W."/>
        </authorList>
    </citation>
    <scope>NUCLEOTIDE SEQUENCE [LARGE SCALE GENOMIC DNA]</scope>
    <source>
        <strain evidence="2 3">KACC 22765</strain>
    </source>
</reference>
<dbReference type="EMBL" id="CP117880">
    <property type="protein sequence ID" value="WDF68366.1"/>
    <property type="molecule type" value="Genomic_DNA"/>
</dbReference>
<evidence type="ECO:0000259" key="1">
    <source>
        <dbReference type="PROSITE" id="PS51352"/>
    </source>
</evidence>
<dbReference type="RefSeq" id="WP_274267099.1">
    <property type="nucleotide sequence ID" value="NZ_CP117880.1"/>
</dbReference>
<accession>A0ABY7WIS9</accession>
<gene>
    <name evidence="2" type="ORF">PQ465_18990</name>
</gene>
<evidence type="ECO:0000313" key="3">
    <source>
        <dbReference type="Proteomes" id="UP001221558"/>
    </source>
</evidence>
<organism evidence="2 3">
    <name type="scientific">Sphingobacterium oryzagri</name>
    <dbReference type="NCBI Taxonomy" id="3025669"/>
    <lineage>
        <taxon>Bacteria</taxon>
        <taxon>Pseudomonadati</taxon>
        <taxon>Bacteroidota</taxon>
        <taxon>Sphingobacteriia</taxon>
        <taxon>Sphingobacteriales</taxon>
        <taxon>Sphingobacteriaceae</taxon>
        <taxon>Sphingobacterium</taxon>
    </lineage>
</organism>
<dbReference type="PROSITE" id="PS51352">
    <property type="entry name" value="THIOREDOXIN_2"/>
    <property type="match status" value="1"/>
</dbReference>
<feature type="domain" description="Thioredoxin" evidence="1">
    <location>
        <begin position="150"/>
        <end position="290"/>
    </location>
</feature>
<name>A0ABY7WIS9_9SPHI</name>
<protein>
    <submittedName>
        <fullName evidence="2">DUF5106 domain-containing protein</fullName>
    </submittedName>
</protein>